<sequence length="166" mass="16671">MPVPLPPPRRVLAGAACLLAAFGLSGCGAVTVPAGPDAADPACAPLVANAPEELLGQKRHETTSQGTVAWGDGDATIVLRCGVTPPGPTTDPCTTIADAGGATVDWLVSEKDDVVTFTTFGRTPAVDMTVPRAAAPDQPSAAVLDMTRLISEIPATDRCVGAGDVA</sequence>
<reference evidence="2" key="1">
    <citation type="submission" date="2022-10" db="EMBL/GenBank/DDBJ databases">
        <title>Whole-Genome Sequencing of Brachybacterium huguangmaarense BRM-3, Isolated from Betula schmidtii.</title>
        <authorList>
            <person name="Haam D."/>
        </authorList>
    </citation>
    <scope>NUCLEOTIDE SEQUENCE</scope>
    <source>
        <strain evidence="2">BRM-3</strain>
    </source>
</reference>
<dbReference type="InterPro" id="IPR021903">
    <property type="entry name" value="DUF3515"/>
</dbReference>
<protein>
    <submittedName>
        <fullName evidence="2">DUF3515 domain-containing protein</fullName>
    </submittedName>
</protein>
<keyword evidence="1" id="KW-0732">Signal</keyword>
<gene>
    <name evidence="2" type="ORF">BRM3_10600</name>
</gene>
<accession>A0ABY6FYR0</accession>
<feature type="signal peptide" evidence="1">
    <location>
        <begin position="1"/>
        <end position="29"/>
    </location>
</feature>
<dbReference type="Proteomes" id="UP001164305">
    <property type="component" value="Chromosome"/>
</dbReference>
<dbReference type="Pfam" id="PF12028">
    <property type="entry name" value="DUF3515"/>
    <property type="match status" value="1"/>
</dbReference>
<keyword evidence="3" id="KW-1185">Reference proteome</keyword>
<evidence type="ECO:0000313" key="3">
    <source>
        <dbReference type="Proteomes" id="UP001164305"/>
    </source>
</evidence>
<evidence type="ECO:0000313" key="2">
    <source>
        <dbReference type="EMBL" id="UYG16072.1"/>
    </source>
</evidence>
<evidence type="ECO:0000256" key="1">
    <source>
        <dbReference type="SAM" id="SignalP"/>
    </source>
</evidence>
<dbReference type="EMBL" id="CP107020">
    <property type="protein sequence ID" value="UYG16072.1"/>
    <property type="molecule type" value="Genomic_DNA"/>
</dbReference>
<name>A0ABY6FYR0_9MICO</name>
<organism evidence="2 3">
    <name type="scientific">Brachybacterium huguangmaarense</name>
    <dbReference type="NCBI Taxonomy" id="1652028"/>
    <lineage>
        <taxon>Bacteria</taxon>
        <taxon>Bacillati</taxon>
        <taxon>Actinomycetota</taxon>
        <taxon>Actinomycetes</taxon>
        <taxon>Micrococcales</taxon>
        <taxon>Dermabacteraceae</taxon>
        <taxon>Brachybacterium</taxon>
    </lineage>
</organism>
<feature type="chain" id="PRO_5045779412" evidence="1">
    <location>
        <begin position="30"/>
        <end position="166"/>
    </location>
</feature>
<dbReference type="RefSeq" id="WP_263593285.1">
    <property type="nucleotide sequence ID" value="NZ_CP107020.1"/>
</dbReference>
<proteinExistence type="predicted"/>